<dbReference type="RefSeq" id="WP_059880650.1">
    <property type="nucleotide sequence ID" value="NZ_CABVPM010000046.1"/>
</dbReference>
<keyword evidence="3" id="KW-1185">Reference proteome</keyword>
<dbReference type="Proteomes" id="UP000473470">
    <property type="component" value="Unassembled WGS sequence"/>
</dbReference>
<name>A0A6L3N3R6_9BURK</name>
<evidence type="ECO:0000313" key="1">
    <source>
        <dbReference type="EMBL" id="KAB0639987.1"/>
    </source>
</evidence>
<evidence type="ECO:0000313" key="4">
    <source>
        <dbReference type="Proteomes" id="UP000473470"/>
    </source>
</evidence>
<organism evidence="1 4">
    <name type="scientific">Burkholderia stagnalis</name>
    <dbReference type="NCBI Taxonomy" id="1503054"/>
    <lineage>
        <taxon>Bacteria</taxon>
        <taxon>Pseudomonadati</taxon>
        <taxon>Pseudomonadota</taxon>
        <taxon>Betaproteobacteria</taxon>
        <taxon>Burkholderiales</taxon>
        <taxon>Burkholderiaceae</taxon>
        <taxon>Burkholderia</taxon>
        <taxon>Burkholderia cepacia complex</taxon>
    </lineage>
</organism>
<dbReference type="EMBL" id="VZOK01000007">
    <property type="protein sequence ID" value="KAB0639987.1"/>
    <property type="molecule type" value="Genomic_DNA"/>
</dbReference>
<reference evidence="2 3" key="1">
    <citation type="submission" date="2018-08" db="EMBL/GenBank/DDBJ databases">
        <title>Comparative analysis of Burkholderia isolates from Puerto Rico.</title>
        <authorList>
            <person name="Hall C."/>
            <person name="Sahl J."/>
            <person name="Wagner D."/>
        </authorList>
    </citation>
    <scope>NUCLEOTIDE SEQUENCE [LARGE SCALE GENOMIC DNA]</scope>
    <source>
        <strain evidence="2 3">Bp8966</strain>
    </source>
</reference>
<protein>
    <submittedName>
        <fullName evidence="1">Uncharacterized protein</fullName>
    </submittedName>
</protein>
<evidence type="ECO:0000313" key="3">
    <source>
        <dbReference type="Proteomes" id="UP000281098"/>
    </source>
</evidence>
<reference evidence="1 4" key="2">
    <citation type="submission" date="2019-09" db="EMBL/GenBank/DDBJ databases">
        <title>Draft genome sequences of 48 bacterial type strains from the CCUG.</title>
        <authorList>
            <person name="Tunovic T."/>
            <person name="Pineiro-Iglesias B."/>
            <person name="Unosson C."/>
            <person name="Inganas E."/>
            <person name="Ohlen M."/>
            <person name="Cardew S."/>
            <person name="Jensie-Markopoulos S."/>
            <person name="Salva-Serra F."/>
            <person name="Jaen-Luchoro D."/>
            <person name="Karlsson R."/>
            <person name="Svensson-Stadler L."/>
            <person name="Chun J."/>
            <person name="Moore E."/>
        </authorList>
    </citation>
    <scope>NUCLEOTIDE SEQUENCE [LARGE SCALE GENOMIC DNA]</scope>
    <source>
        <strain evidence="1 4">CCUG 65686</strain>
    </source>
</reference>
<comment type="caution">
    <text evidence="1">The sequence shown here is derived from an EMBL/GenBank/DDBJ whole genome shotgun (WGS) entry which is preliminary data.</text>
</comment>
<dbReference type="Proteomes" id="UP000281098">
    <property type="component" value="Unassembled WGS sequence"/>
</dbReference>
<dbReference type="EMBL" id="QTPM01000002">
    <property type="protein sequence ID" value="RQY99146.1"/>
    <property type="molecule type" value="Genomic_DNA"/>
</dbReference>
<gene>
    <name evidence="2" type="ORF">DF017_02540</name>
    <name evidence="1" type="ORF">F7R25_06645</name>
</gene>
<dbReference type="GeneID" id="93057987"/>
<evidence type="ECO:0000313" key="2">
    <source>
        <dbReference type="EMBL" id="RQY99146.1"/>
    </source>
</evidence>
<accession>A0A6L3N3R6</accession>
<sequence length="60" mass="6623">MTGAMPCPSSNIHATVVELIIERIEIACALVIGNKIEKITKTTQAHIDGMPDWIRFILFA</sequence>
<dbReference type="AlphaFoldDB" id="A0A6L3N3R6"/>
<proteinExistence type="predicted"/>